<accession>W0HDD4</accession>
<keyword evidence="1" id="KW-0732">Signal</keyword>
<feature type="chain" id="PRO_5004789838" evidence="1">
    <location>
        <begin position="20"/>
        <end position="188"/>
    </location>
</feature>
<dbReference type="Gene3D" id="1.10.238.20">
    <property type="entry name" value="Pheromone/general odorant binding protein domain"/>
    <property type="match status" value="1"/>
</dbReference>
<dbReference type="AlphaFoldDB" id="W0HDD4"/>
<dbReference type="GO" id="GO:0005549">
    <property type="term" value="F:odorant binding"/>
    <property type="evidence" value="ECO:0007669"/>
    <property type="project" value="InterPro"/>
</dbReference>
<evidence type="ECO:0000313" key="2">
    <source>
        <dbReference type="EMBL" id="AHF71040.1"/>
    </source>
</evidence>
<dbReference type="InterPro" id="IPR036728">
    <property type="entry name" value="PBP_GOBP_sf"/>
</dbReference>
<dbReference type="InterPro" id="IPR006170">
    <property type="entry name" value="PBP/GOBP"/>
</dbReference>
<dbReference type="EMBL" id="KF240747">
    <property type="protein sequence ID" value="AHF71040.1"/>
    <property type="molecule type" value="mRNA"/>
</dbReference>
<dbReference type="CDD" id="cd23992">
    <property type="entry name" value="PBP_GOBP"/>
    <property type="match status" value="1"/>
</dbReference>
<dbReference type="SUPFAM" id="SSF47565">
    <property type="entry name" value="Insect pheromone/odorant-binding proteins"/>
    <property type="match status" value="1"/>
</dbReference>
<feature type="signal peptide" evidence="1">
    <location>
        <begin position="1"/>
        <end position="19"/>
    </location>
</feature>
<name>W0HDD4_LYGLI</name>
<organism evidence="2">
    <name type="scientific">Lygus lineolaris</name>
    <name type="common">Tarnished plant bug</name>
    <dbReference type="NCBI Taxonomy" id="50650"/>
    <lineage>
        <taxon>Eukaryota</taxon>
        <taxon>Metazoa</taxon>
        <taxon>Ecdysozoa</taxon>
        <taxon>Arthropoda</taxon>
        <taxon>Hexapoda</taxon>
        <taxon>Insecta</taxon>
        <taxon>Pterygota</taxon>
        <taxon>Neoptera</taxon>
        <taxon>Paraneoptera</taxon>
        <taxon>Hemiptera</taxon>
        <taxon>Heteroptera</taxon>
        <taxon>Panheteroptera</taxon>
        <taxon>Cimicomorpha</taxon>
        <taxon>Miridae</taxon>
        <taxon>Mirini</taxon>
        <taxon>Lygus</taxon>
    </lineage>
</organism>
<dbReference type="Pfam" id="PF01395">
    <property type="entry name" value="PBP_GOBP"/>
    <property type="match status" value="1"/>
</dbReference>
<protein>
    <submittedName>
        <fullName evidence="2">Odorant-binding protein 13</fullName>
    </submittedName>
</protein>
<reference evidence="2" key="1">
    <citation type="journal article" date="2014" name="Insect Mol. Biol.">
        <title>Cloning and expression profiling of odorant-binding proteins in the tarnished plant bug, Lygus lineolaris.</title>
        <authorList>
            <person name="Hull J.J."/>
            <person name="Perera O.P."/>
            <person name="Snodgrass G.L."/>
        </authorList>
    </citation>
    <scope>NUCLEOTIDE SEQUENCE</scope>
</reference>
<sequence length="188" mass="20942">MMKIAFVISVLVVLATVSAITPELDKKAKEAVAKCADVPGINEAKKEDCYAACFMTEMGYMTDGKINVENMEEANKQKWDDQQMINKGIEIDKTCAKQVGDTKGKSECAIGYDFGVCKTRLVKANCILRSILQTQLVPSPWWAHLPPLTPLKDSSTFNASFLKGVYREDMEQRNYNKTGLQPPTPLKQ</sequence>
<evidence type="ECO:0000256" key="1">
    <source>
        <dbReference type="SAM" id="SignalP"/>
    </source>
</evidence>
<proteinExistence type="evidence at transcript level"/>